<feature type="compositionally biased region" description="Basic and acidic residues" evidence="1">
    <location>
        <begin position="22"/>
        <end position="52"/>
    </location>
</feature>
<evidence type="ECO:0000256" key="1">
    <source>
        <dbReference type="SAM" id="MobiDB-lite"/>
    </source>
</evidence>
<protein>
    <recommendedName>
        <fullName evidence="4">Cellulose biosynthesis protein BcsR</fullName>
    </recommendedName>
</protein>
<organism evidence="2 3">
    <name type="scientific">Paraburkholderia eburnea</name>
    <dbReference type="NCBI Taxonomy" id="1189126"/>
    <lineage>
        <taxon>Bacteria</taxon>
        <taxon>Pseudomonadati</taxon>
        <taxon>Pseudomonadota</taxon>
        <taxon>Betaproteobacteria</taxon>
        <taxon>Burkholderiales</taxon>
        <taxon>Burkholderiaceae</taxon>
        <taxon>Paraburkholderia</taxon>
    </lineage>
</organism>
<gene>
    <name evidence="2" type="ORF">B0G62_12112</name>
</gene>
<evidence type="ECO:0000313" key="2">
    <source>
        <dbReference type="EMBL" id="POR46857.1"/>
    </source>
</evidence>
<dbReference type="Proteomes" id="UP000237381">
    <property type="component" value="Unassembled WGS sequence"/>
</dbReference>
<dbReference type="OrthoDB" id="8812063at2"/>
<sequence length="157" mass="16429">MSGASDIAKLFEVAGGSPAQYREVERTEQIEGARGRWSAHADTDTEPDRAAQDDAGLDASQPLIAWSIAAVASEPPPVVLAVQTPPAIEAAVQPEAHAQPQAEVFPPAAIQPDAEPTVQPAPEPATPTPQSATLGSVFARLMERNEPRADVTPRGEP</sequence>
<keyword evidence="3" id="KW-1185">Reference proteome</keyword>
<feature type="region of interest" description="Disordered" evidence="1">
    <location>
        <begin position="111"/>
        <end position="135"/>
    </location>
</feature>
<evidence type="ECO:0000313" key="3">
    <source>
        <dbReference type="Proteomes" id="UP000237381"/>
    </source>
</evidence>
<accession>A0A2S4LWN3</accession>
<reference evidence="2 3" key="1">
    <citation type="submission" date="2018-01" db="EMBL/GenBank/DDBJ databases">
        <title>Genomic Encyclopedia of Type Strains, Phase III (KMG-III): the genomes of soil and plant-associated and newly described type strains.</title>
        <authorList>
            <person name="Whitman W."/>
        </authorList>
    </citation>
    <scope>NUCLEOTIDE SEQUENCE [LARGE SCALE GENOMIC DNA]</scope>
    <source>
        <strain evidence="2 3">JCM 18070</strain>
    </source>
</reference>
<proteinExistence type="predicted"/>
<dbReference type="AlphaFoldDB" id="A0A2S4LWN3"/>
<name>A0A2S4LWN3_9BURK</name>
<feature type="region of interest" description="Disordered" evidence="1">
    <location>
        <begin position="18"/>
        <end position="56"/>
    </location>
</feature>
<dbReference type="Pfam" id="PF10945">
    <property type="entry name" value="CBP_BcsR"/>
    <property type="match status" value="1"/>
</dbReference>
<dbReference type="InterPro" id="IPR024487">
    <property type="entry name" value="CBP_BcsR"/>
</dbReference>
<comment type="caution">
    <text evidence="2">The sequence shown here is derived from an EMBL/GenBank/DDBJ whole genome shotgun (WGS) entry which is preliminary data.</text>
</comment>
<dbReference type="RefSeq" id="WP_103707075.1">
    <property type="nucleotide sequence ID" value="NZ_PQGA01000021.1"/>
</dbReference>
<dbReference type="EMBL" id="PQGA01000021">
    <property type="protein sequence ID" value="POR46857.1"/>
    <property type="molecule type" value="Genomic_DNA"/>
</dbReference>
<evidence type="ECO:0008006" key="4">
    <source>
        <dbReference type="Google" id="ProtNLM"/>
    </source>
</evidence>